<proteinExistence type="predicted"/>
<evidence type="ECO:0000313" key="1">
    <source>
        <dbReference type="EMBL" id="CAG8482975.1"/>
    </source>
</evidence>
<comment type="caution">
    <text evidence="1">The sequence shown here is derived from an EMBL/GenBank/DDBJ whole genome shotgun (WGS) entry which is preliminary data.</text>
</comment>
<reference evidence="1" key="1">
    <citation type="submission" date="2021-06" db="EMBL/GenBank/DDBJ databases">
        <authorList>
            <person name="Kallberg Y."/>
            <person name="Tangrot J."/>
            <person name="Rosling A."/>
        </authorList>
    </citation>
    <scope>NUCLEOTIDE SEQUENCE</scope>
    <source>
        <strain evidence="1">CL356</strain>
    </source>
</reference>
<protein>
    <submittedName>
        <fullName evidence="1">13993_t:CDS:1</fullName>
    </submittedName>
</protein>
<sequence length="262" mass="29759">MYLRDPYSDNLYANHKCKRFFDLLTEFQRNVTLRHETKLKSLTKKLKPVVREVSFSSKPSCNELLAKANGVPLPKEFTDEVIDDLNVASTGRSFGGFNEIPELRRLGIGPFLFELRNQILSKVGSSTDDSSDHLKLAIYSGHDVTLAPLLAALDAYEDRWPPFASHITIELFQQRQGPHSSQTYAIPKISDTVDRKKSDAEKYDGYFVRVKYNNKILELPGCKKNGAHHTNDKSLCTLKAFLEVLDKQIPVDLEKECNPKNN</sequence>
<dbReference type="Proteomes" id="UP000789525">
    <property type="component" value="Unassembled WGS sequence"/>
</dbReference>
<keyword evidence="2" id="KW-1185">Reference proteome</keyword>
<organism evidence="1 2">
    <name type="scientific">Acaulospora colombiana</name>
    <dbReference type="NCBI Taxonomy" id="27376"/>
    <lineage>
        <taxon>Eukaryota</taxon>
        <taxon>Fungi</taxon>
        <taxon>Fungi incertae sedis</taxon>
        <taxon>Mucoromycota</taxon>
        <taxon>Glomeromycotina</taxon>
        <taxon>Glomeromycetes</taxon>
        <taxon>Diversisporales</taxon>
        <taxon>Acaulosporaceae</taxon>
        <taxon>Acaulospora</taxon>
    </lineage>
</organism>
<name>A0ACA9KPH8_9GLOM</name>
<gene>
    <name evidence="1" type="ORF">ACOLOM_LOCUS2057</name>
</gene>
<evidence type="ECO:0000313" key="2">
    <source>
        <dbReference type="Proteomes" id="UP000789525"/>
    </source>
</evidence>
<dbReference type="EMBL" id="CAJVPT010002543">
    <property type="protein sequence ID" value="CAG8482975.1"/>
    <property type="molecule type" value="Genomic_DNA"/>
</dbReference>
<accession>A0ACA9KPH8</accession>